<comment type="function">
    <text evidence="9">tRNA nucleus export receptor which facilitates tRNA translocation across the nuclear pore complex.</text>
</comment>
<accession>A0A9W8EDQ9</accession>
<dbReference type="GO" id="GO:0005737">
    <property type="term" value="C:cytoplasm"/>
    <property type="evidence" value="ECO:0007669"/>
    <property type="project" value="UniProtKB-SubCell"/>
</dbReference>
<name>A0A9W8EDQ9_9FUNG</name>
<dbReference type="PANTHER" id="PTHR15952">
    <property type="entry name" value="EXPORTIN-T/LOS1"/>
    <property type="match status" value="1"/>
</dbReference>
<evidence type="ECO:0000256" key="3">
    <source>
        <dbReference type="ARBA" id="ARBA00018928"/>
    </source>
</evidence>
<dbReference type="InterPro" id="IPR013598">
    <property type="entry name" value="Exportin-1/Importin-b-like"/>
</dbReference>
<dbReference type="Pfam" id="PF19282">
    <property type="entry name" value="Exportin-T"/>
    <property type="match status" value="1"/>
</dbReference>
<evidence type="ECO:0000256" key="9">
    <source>
        <dbReference type="RuleBase" id="RU366037"/>
    </source>
</evidence>
<keyword evidence="7 9" id="KW-0694">RNA-binding</keyword>
<organism evidence="12 13">
    <name type="scientific">Coemansia thaxteri</name>
    <dbReference type="NCBI Taxonomy" id="2663907"/>
    <lineage>
        <taxon>Eukaryota</taxon>
        <taxon>Fungi</taxon>
        <taxon>Fungi incertae sedis</taxon>
        <taxon>Zoopagomycota</taxon>
        <taxon>Kickxellomycotina</taxon>
        <taxon>Kickxellomycetes</taxon>
        <taxon>Kickxellales</taxon>
        <taxon>Kickxellaceae</taxon>
        <taxon>Coemansia</taxon>
    </lineage>
</organism>
<comment type="subcellular location">
    <subcellularLocation>
        <location evidence="1 9">Cytoplasm</location>
    </subcellularLocation>
    <subcellularLocation>
        <location evidence="9">Nucleus</location>
    </subcellularLocation>
    <text evidence="9">Shuttles between the nucleus and the cytoplasm.</text>
</comment>
<dbReference type="InterPro" id="IPR016024">
    <property type="entry name" value="ARM-type_fold"/>
</dbReference>
<comment type="caution">
    <text evidence="12">The sequence shown here is derived from an EMBL/GenBank/DDBJ whole genome shotgun (WGS) entry which is preliminary data.</text>
</comment>
<feature type="domain" description="Exportin-T C-terminal" evidence="11">
    <location>
        <begin position="319"/>
        <end position="1034"/>
    </location>
</feature>
<evidence type="ECO:0000313" key="13">
    <source>
        <dbReference type="Proteomes" id="UP001150907"/>
    </source>
</evidence>
<keyword evidence="4 9" id="KW-0813">Transport</keyword>
<dbReference type="OrthoDB" id="26399at2759"/>
<feature type="domain" description="Exportin-1/Importin-beta-like" evidence="10">
    <location>
        <begin position="84"/>
        <end position="253"/>
    </location>
</feature>
<sequence length="1117" mass="121079">ATQYCESVKASPDGWRACLELFTATPEKTPESRLFALQVIDAMIMGAGVFGNENGAAAKLGTTRAALLEFVSTRYTSAAYQNEPAFIRNTLAHTITLLALATYPSKWPTFVKDLISLTGLPDATGAPTEDSARRVNSASINPYMVDFLFKVLGALDEEMVNPAVPRGAEEMSRNTDIKDSMRVEDVARMAHVWYSILIHFSGSHPELAKGALRLMGVFVSWIDISLIVNQPFVSVVFSLLKAPALRQQACHCLTEVVGKGMSPPEKLELLQFLSIVDVLGQLEFGDVEFAEAVGKLANAVGVELKVIWMEKHLCTPDNNAAAYAMLEKLMPLLLGFLSHEYDEVSSSVFTVIGEILTAFKKLQQREDASLSAAQQDFLSHLMPVLVDKLKYSDDYPWPSAAEASVGDNEGSLDEGDEEALFSELRRSLRVFIDTIAHIAPDLYNRTMLTAAQDIFKQCSQYGTSSERAEDESGGGGNGRGQLGWVRAELGLYLTQAYGERLSSNKGLRFTGPKYAQPNGQHTSSAGVGGPSIDSLSELMTMSIQSGVVACQHPAIAPLFFENFVRFGGYFDVQREAVTPVLTAFLGATGIRHAHASVRVRIWYFLHRFVKQLPSSGLAMYSSDFISAVNDLLLIRADPSTIGNALAAGTGYGLFDSQLFLFESCGIMLAPTGLDDSVRMSLLQHLFNPLFSGAQRVMNSRSAEQILQDPRSLLQIHHYLTAIGSIVKGFPDVRVDSKTVSVNLPHQLSPSTAQVLLKAADMCIAILETLPGSHLIREAARFTLSRMLSVLGAEALPYLPRLIDSLVSSCAVEELSDLLGFLGLVVFKFKPQVAPTASKLLLPVISKVYGLLDQVAQGSTSGTDEVLLLQDLRKAYLTWIMAIFNSDLDSIFLVEQNAPHLVTIFQPIAGQLATDTSNPQCQRLAFSVLFKAIQAWMADDMGWHTLATLTPSAAATLANTKDSDRVVLRQAAAQALELGPDNKGAREARGHFKQFVLGTVVPACFDVPTRAGFNMADAQASLVVAEIAAVLQMVLLAGRPEIASGNQAWAAAMPPPQLLTPPIGGDLNQNQFAAFLSSALLPRLGCPDSMAAEFVQALASLDQKQFKKYFAAFISNNA</sequence>
<evidence type="ECO:0000313" key="12">
    <source>
        <dbReference type="EMBL" id="KAJ2001048.1"/>
    </source>
</evidence>
<dbReference type="GO" id="GO:0031267">
    <property type="term" value="F:small GTPase binding"/>
    <property type="evidence" value="ECO:0007669"/>
    <property type="project" value="InterPro"/>
</dbReference>
<keyword evidence="6 9" id="KW-0820">tRNA-binding</keyword>
<evidence type="ECO:0000259" key="11">
    <source>
        <dbReference type="Pfam" id="PF19282"/>
    </source>
</evidence>
<evidence type="ECO:0000256" key="4">
    <source>
        <dbReference type="ARBA" id="ARBA00022448"/>
    </source>
</evidence>
<evidence type="ECO:0000256" key="1">
    <source>
        <dbReference type="ARBA" id="ARBA00004496"/>
    </source>
</evidence>
<evidence type="ECO:0000256" key="6">
    <source>
        <dbReference type="ARBA" id="ARBA00022555"/>
    </source>
</evidence>
<evidence type="ECO:0000256" key="8">
    <source>
        <dbReference type="ARBA" id="ARBA00023242"/>
    </source>
</evidence>
<keyword evidence="8 9" id="KW-0539">Nucleus</keyword>
<evidence type="ECO:0000259" key="10">
    <source>
        <dbReference type="Pfam" id="PF08389"/>
    </source>
</evidence>
<dbReference type="InterPro" id="IPR040017">
    <property type="entry name" value="XPOT"/>
</dbReference>
<dbReference type="PANTHER" id="PTHR15952:SF11">
    <property type="entry name" value="EXPORTIN-T"/>
    <property type="match status" value="1"/>
</dbReference>
<comment type="similarity">
    <text evidence="2 9">Belongs to the exportin family.</text>
</comment>
<dbReference type="GO" id="GO:0000049">
    <property type="term" value="F:tRNA binding"/>
    <property type="evidence" value="ECO:0007669"/>
    <property type="project" value="UniProtKB-UniRule"/>
</dbReference>
<dbReference type="SUPFAM" id="SSF48371">
    <property type="entry name" value="ARM repeat"/>
    <property type="match status" value="1"/>
</dbReference>
<gene>
    <name evidence="12" type="primary">LOS1</name>
    <name evidence="12" type="ORF">H4R26_004332</name>
</gene>
<keyword evidence="5 9" id="KW-0963">Cytoplasm</keyword>
<dbReference type="GO" id="GO:0016363">
    <property type="term" value="C:nuclear matrix"/>
    <property type="evidence" value="ECO:0007669"/>
    <property type="project" value="TreeGrafter"/>
</dbReference>
<feature type="non-terminal residue" evidence="12">
    <location>
        <position position="1"/>
    </location>
</feature>
<dbReference type="EMBL" id="JANBQF010000453">
    <property type="protein sequence ID" value="KAJ2001048.1"/>
    <property type="molecule type" value="Genomic_DNA"/>
</dbReference>
<dbReference type="InterPro" id="IPR045546">
    <property type="entry name" value="Exportin-T_C"/>
</dbReference>
<reference evidence="12" key="1">
    <citation type="submission" date="2022-07" db="EMBL/GenBank/DDBJ databases">
        <title>Phylogenomic reconstructions and comparative analyses of Kickxellomycotina fungi.</title>
        <authorList>
            <person name="Reynolds N.K."/>
            <person name="Stajich J.E."/>
            <person name="Barry K."/>
            <person name="Grigoriev I.V."/>
            <person name="Crous P."/>
            <person name="Smith M.E."/>
        </authorList>
    </citation>
    <scope>NUCLEOTIDE SEQUENCE</scope>
    <source>
        <strain evidence="12">IMI 214461</strain>
    </source>
</reference>
<dbReference type="Pfam" id="PF08389">
    <property type="entry name" value="Xpo1"/>
    <property type="match status" value="1"/>
</dbReference>
<evidence type="ECO:0000256" key="2">
    <source>
        <dbReference type="ARBA" id="ARBA00009466"/>
    </source>
</evidence>
<dbReference type="AlphaFoldDB" id="A0A9W8EDQ9"/>
<evidence type="ECO:0000256" key="7">
    <source>
        <dbReference type="ARBA" id="ARBA00022884"/>
    </source>
</evidence>
<evidence type="ECO:0000256" key="5">
    <source>
        <dbReference type="ARBA" id="ARBA00022490"/>
    </source>
</evidence>
<protein>
    <recommendedName>
        <fullName evidence="3 9">Exportin-T</fullName>
    </recommendedName>
    <alternativeName>
        <fullName evidence="9">Exportin(tRNA)</fullName>
    </alternativeName>
    <alternativeName>
        <fullName evidence="9">tRNA exportin</fullName>
    </alternativeName>
</protein>
<dbReference type="InterPro" id="IPR011989">
    <property type="entry name" value="ARM-like"/>
</dbReference>
<proteinExistence type="inferred from homology"/>
<dbReference type="GO" id="GO:0071528">
    <property type="term" value="P:tRNA re-export from nucleus"/>
    <property type="evidence" value="ECO:0007669"/>
    <property type="project" value="UniProtKB-UniRule"/>
</dbReference>
<dbReference type="Proteomes" id="UP001150907">
    <property type="component" value="Unassembled WGS sequence"/>
</dbReference>
<dbReference type="GO" id="GO:0005643">
    <property type="term" value="C:nuclear pore"/>
    <property type="evidence" value="ECO:0007669"/>
    <property type="project" value="TreeGrafter"/>
</dbReference>
<keyword evidence="13" id="KW-1185">Reference proteome</keyword>
<dbReference type="Gene3D" id="1.25.10.10">
    <property type="entry name" value="Leucine-rich Repeat Variant"/>
    <property type="match status" value="1"/>
</dbReference>